<dbReference type="Proteomes" id="UP000335636">
    <property type="component" value="Unassembled WGS sequence"/>
</dbReference>
<gene>
    <name evidence="2" type="ORF">GHT09_001883</name>
    <name evidence="3" type="ORF">MONAX_5E016787</name>
</gene>
<evidence type="ECO:0000313" key="2">
    <source>
        <dbReference type="EMBL" id="KAF7468142.1"/>
    </source>
</evidence>
<protein>
    <submittedName>
        <fullName evidence="3">Uncharacterized protein</fullName>
    </submittedName>
</protein>
<feature type="compositionally biased region" description="Basic and acidic residues" evidence="1">
    <location>
        <begin position="57"/>
        <end position="66"/>
    </location>
</feature>
<accession>A0A5E4CF33</accession>
<proteinExistence type="predicted"/>
<evidence type="ECO:0000313" key="4">
    <source>
        <dbReference type="Proteomes" id="UP000335636"/>
    </source>
</evidence>
<dbReference type="AlphaFoldDB" id="A0A5E4CF33"/>
<keyword evidence="4" id="KW-1185">Reference proteome</keyword>
<organism evidence="3 4">
    <name type="scientific">Marmota monax</name>
    <name type="common">Woodchuck</name>
    <dbReference type="NCBI Taxonomy" id="9995"/>
    <lineage>
        <taxon>Eukaryota</taxon>
        <taxon>Metazoa</taxon>
        <taxon>Chordata</taxon>
        <taxon>Craniata</taxon>
        <taxon>Vertebrata</taxon>
        <taxon>Euteleostomi</taxon>
        <taxon>Mammalia</taxon>
        <taxon>Eutheria</taxon>
        <taxon>Euarchontoglires</taxon>
        <taxon>Glires</taxon>
        <taxon>Rodentia</taxon>
        <taxon>Sciuromorpha</taxon>
        <taxon>Sciuridae</taxon>
        <taxon>Xerinae</taxon>
        <taxon>Marmotini</taxon>
        <taxon>Marmota</taxon>
    </lineage>
</organism>
<dbReference type="Proteomes" id="UP000662637">
    <property type="component" value="Unassembled WGS sequence"/>
</dbReference>
<reference evidence="2" key="2">
    <citation type="submission" date="2020-08" db="EMBL/GenBank/DDBJ databases">
        <authorList>
            <person name="Shumante A."/>
            <person name="Zimin A.V."/>
            <person name="Puiu D."/>
            <person name="Salzberg S.L."/>
        </authorList>
    </citation>
    <scope>NUCLEOTIDE SEQUENCE</scope>
    <source>
        <strain evidence="2">WC2-LM</strain>
        <tissue evidence="2">Liver</tissue>
    </source>
</reference>
<sequence>MSTLTFLVKTGSQTVESRAFRTQKRSPREAGLRAALRDVSAGGTLQLRRATPLAFRETGRGREAAPQRRNRKPALGSTQAQPGAFRRPPALWGGEEGGRAQKPGARRAEGGWVPLTERGKESFLITPTPTPGAGNHSICAFSSPGPRSLCYLHGLQCAQSLSQLGFDPHPAGAAGLKPGMPV</sequence>
<dbReference type="EMBL" id="CABDUW010001295">
    <property type="protein sequence ID" value="VTJ80395.1"/>
    <property type="molecule type" value="Genomic_DNA"/>
</dbReference>
<name>A0A5E4CF33_MARMO</name>
<evidence type="ECO:0000313" key="3">
    <source>
        <dbReference type="EMBL" id="VTJ80395.1"/>
    </source>
</evidence>
<dbReference type="EMBL" id="WJEC01007777">
    <property type="protein sequence ID" value="KAF7468142.1"/>
    <property type="molecule type" value="Genomic_DNA"/>
</dbReference>
<evidence type="ECO:0000256" key="1">
    <source>
        <dbReference type="SAM" id="MobiDB-lite"/>
    </source>
</evidence>
<reference evidence="3 4" key="1">
    <citation type="submission" date="2019-04" db="EMBL/GenBank/DDBJ databases">
        <authorList>
            <person name="Alioto T."/>
            <person name="Alioto T."/>
        </authorList>
    </citation>
    <scope>NUCLEOTIDE SEQUENCE [LARGE SCALE GENOMIC DNA]</scope>
</reference>
<feature type="region of interest" description="Disordered" evidence="1">
    <location>
        <begin position="49"/>
        <end position="112"/>
    </location>
</feature>